<dbReference type="InterPro" id="IPR045079">
    <property type="entry name" value="Oxoprolinase-like"/>
</dbReference>
<keyword evidence="4" id="KW-1185">Reference proteome</keyword>
<dbReference type="Pfam" id="PF05378">
    <property type="entry name" value="Hydant_A_N"/>
    <property type="match status" value="1"/>
</dbReference>
<dbReference type="Pfam" id="PF01968">
    <property type="entry name" value="Hydantoinase_A"/>
    <property type="match status" value="1"/>
</dbReference>
<dbReference type="Proteomes" id="UP000186684">
    <property type="component" value="Unassembled WGS sequence"/>
</dbReference>
<gene>
    <name evidence="3" type="ORF">SAMN05421759_11665</name>
</gene>
<dbReference type="STRING" id="633194.SAMN05421759_11665"/>
<dbReference type="PANTHER" id="PTHR11365:SF23">
    <property type="entry name" value="HYPOTHETICAL 5-OXOPROLINASE (EUROFUNG)-RELATED"/>
    <property type="match status" value="1"/>
</dbReference>
<organism evidence="3 4">
    <name type="scientific">Roseivivax lentus</name>
    <dbReference type="NCBI Taxonomy" id="633194"/>
    <lineage>
        <taxon>Bacteria</taxon>
        <taxon>Pseudomonadati</taxon>
        <taxon>Pseudomonadota</taxon>
        <taxon>Alphaproteobacteria</taxon>
        <taxon>Rhodobacterales</taxon>
        <taxon>Roseobacteraceae</taxon>
        <taxon>Roseivivax</taxon>
    </lineage>
</organism>
<evidence type="ECO:0000313" key="4">
    <source>
        <dbReference type="Proteomes" id="UP000186684"/>
    </source>
</evidence>
<dbReference type="SUPFAM" id="SSF53067">
    <property type="entry name" value="Actin-like ATPase domain"/>
    <property type="match status" value="1"/>
</dbReference>
<dbReference type="InterPro" id="IPR002821">
    <property type="entry name" value="Hydantoinase_A"/>
</dbReference>
<protein>
    <submittedName>
        <fullName evidence="3">N-methylhydantoinase A</fullName>
    </submittedName>
</protein>
<dbReference type="RefSeq" id="WP_076450233.1">
    <property type="nucleotide sequence ID" value="NZ_FTOQ01000016.1"/>
</dbReference>
<evidence type="ECO:0000313" key="3">
    <source>
        <dbReference type="EMBL" id="SIT10847.1"/>
    </source>
</evidence>
<accession>A0A1N7PK17</accession>
<reference evidence="4" key="1">
    <citation type="submission" date="2017-01" db="EMBL/GenBank/DDBJ databases">
        <authorList>
            <person name="Varghese N."/>
            <person name="Submissions S."/>
        </authorList>
    </citation>
    <scope>NUCLEOTIDE SEQUENCE [LARGE SCALE GENOMIC DNA]</scope>
    <source>
        <strain evidence="4">DSM 29430</strain>
    </source>
</reference>
<dbReference type="InterPro" id="IPR008040">
    <property type="entry name" value="Hydant_A_N"/>
</dbReference>
<dbReference type="AlphaFoldDB" id="A0A1N7PK17"/>
<dbReference type="EMBL" id="FTOQ01000016">
    <property type="protein sequence ID" value="SIT10847.1"/>
    <property type="molecule type" value="Genomic_DNA"/>
</dbReference>
<sequence>MVRIAIDIGGTFTDVVAETPDRLFSVKVLTSPRHPEVAALNGVARVMADNGLSLTEVTSIVHGTTLATNALIERRGAKTAFVTTAGFRDVLEMRYEKRFDQYALDIEMPEPLVPRPRRFGLRERILADGSVLTAPETAEIDALADRLAEDGVEAVAIGFLHAYRNPAHERCVAERLRARLDPAVTICLSSDVAGEIREYDRFSTVCANAYVRPLMTRYVERLRAGLTAQGFDGAFLMMLSDGALTTVDQAIRFPIRLVEGGPAGGVALAAHVSREVGSDRTLSIDIGGTTAKICFIENGTPRTSRRFEVARAWRDTKGSGLPVKVPTVELVEIGAGGGSIAEIDTLGRLKVGPRSAGSDPGPAAYDRGGDEPTITDAHLAVGNLSAENFAGGIIDLAPGRAPAVIARDIAAPLGIDGAASAAAGIVELADETMANAARVHGVELGLDVARFDILVSGGGGALHGARIAEKLGIRRIIVPDNAGVGSAVGFLRSPVAFETALSVVEPLSEIDRPALAARIAAAMDEVRAVVAGAVPEDRIACDIRAELRYRGQGLDLALSLPPGPRLEDALADLPARFEERYRDLVGFTLVEVPVELASISVTAREARTVKAAHAAPTRPAEDPGRTRAIYDLGARATLDYREVPRDAVGCGTAHGPIVIPEAQTTTLVRPGWNVRRLPEGHLLLERDAS</sequence>
<dbReference type="OrthoDB" id="9759608at2"/>
<dbReference type="PANTHER" id="PTHR11365">
    <property type="entry name" value="5-OXOPROLINASE RELATED"/>
    <property type="match status" value="1"/>
</dbReference>
<dbReference type="GO" id="GO:0006749">
    <property type="term" value="P:glutathione metabolic process"/>
    <property type="evidence" value="ECO:0007669"/>
    <property type="project" value="TreeGrafter"/>
</dbReference>
<dbReference type="GO" id="GO:0017168">
    <property type="term" value="F:5-oxoprolinase (ATP-hydrolyzing) activity"/>
    <property type="evidence" value="ECO:0007669"/>
    <property type="project" value="TreeGrafter"/>
</dbReference>
<feature type="domain" description="Hydantoinase/oxoprolinase N-terminal" evidence="2">
    <location>
        <begin position="3"/>
        <end position="178"/>
    </location>
</feature>
<dbReference type="GO" id="GO:0005829">
    <property type="term" value="C:cytosol"/>
    <property type="evidence" value="ECO:0007669"/>
    <property type="project" value="TreeGrafter"/>
</dbReference>
<evidence type="ECO:0000259" key="1">
    <source>
        <dbReference type="Pfam" id="PF01968"/>
    </source>
</evidence>
<dbReference type="InterPro" id="IPR043129">
    <property type="entry name" value="ATPase_NBD"/>
</dbReference>
<evidence type="ECO:0000259" key="2">
    <source>
        <dbReference type="Pfam" id="PF05378"/>
    </source>
</evidence>
<name>A0A1N7PK17_9RHOB</name>
<proteinExistence type="predicted"/>
<feature type="domain" description="Hydantoinase A/oxoprolinase" evidence="1">
    <location>
        <begin position="201"/>
        <end position="495"/>
    </location>
</feature>